<keyword evidence="2" id="KW-1185">Reference proteome</keyword>
<organism evidence="1 2">
    <name type="scientific">Coleofasciculus chthonoplastes PCC 7420</name>
    <dbReference type="NCBI Taxonomy" id="118168"/>
    <lineage>
        <taxon>Bacteria</taxon>
        <taxon>Bacillati</taxon>
        <taxon>Cyanobacteriota</taxon>
        <taxon>Cyanophyceae</taxon>
        <taxon>Coleofasciculales</taxon>
        <taxon>Coleofasciculaceae</taxon>
        <taxon>Coleofasciculus</taxon>
    </lineage>
</organism>
<dbReference type="STRING" id="118168.MC7420_2339"/>
<dbReference type="AlphaFoldDB" id="B4W277"/>
<evidence type="ECO:0000313" key="2">
    <source>
        <dbReference type="Proteomes" id="UP000003835"/>
    </source>
</evidence>
<dbReference type="HOGENOM" id="CLU_3042313_0_0_3"/>
<sequence>MGKLIEHYCTWSGERQYCSDKLSPSASPASRRAMARLYIAPPAPPASLIDPVDQ</sequence>
<gene>
    <name evidence="1" type="ORF">MC7420_2339</name>
</gene>
<proteinExistence type="predicted"/>
<accession>B4W277</accession>
<dbReference type="EMBL" id="DS989870">
    <property type="protein sequence ID" value="EDX71673.1"/>
    <property type="molecule type" value="Genomic_DNA"/>
</dbReference>
<dbReference type="Proteomes" id="UP000003835">
    <property type="component" value="Unassembled WGS sequence"/>
</dbReference>
<reference evidence="1 2" key="1">
    <citation type="submission" date="2008-07" db="EMBL/GenBank/DDBJ databases">
        <authorList>
            <person name="Tandeau de Marsac N."/>
            <person name="Ferriera S."/>
            <person name="Johnson J."/>
            <person name="Kravitz S."/>
            <person name="Beeson K."/>
            <person name="Sutton G."/>
            <person name="Rogers Y.-H."/>
            <person name="Friedman R."/>
            <person name="Frazier M."/>
            <person name="Venter J.C."/>
        </authorList>
    </citation>
    <scope>NUCLEOTIDE SEQUENCE [LARGE SCALE GENOMIC DNA]</scope>
    <source>
        <strain evidence="1 2">PCC 7420</strain>
    </source>
</reference>
<evidence type="ECO:0000313" key="1">
    <source>
        <dbReference type="EMBL" id="EDX71673.1"/>
    </source>
</evidence>
<dbReference type="RefSeq" id="WP_006105383.1">
    <property type="nucleotide sequence ID" value="NZ_DS989870.1"/>
</dbReference>
<protein>
    <submittedName>
        <fullName evidence="1">Uncharacterized protein</fullName>
    </submittedName>
</protein>
<name>B4W277_9CYAN</name>